<dbReference type="GO" id="GO:0043171">
    <property type="term" value="P:peptide catabolic process"/>
    <property type="evidence" value="ECO:0007669"/>
    <property type="project" value="TreeGrafter"/>
</dbReference>
<dbReference type="GO" id="GO:0008270">
    <property type="term" value="F:zinc ion binding"/>
    <property type="evidence" value="ECO:0007669"/>
    <property type="project" value="TreeGrafter"/>
</dbReference>
<dbReference type="EMBL" id="JTDY01000069">
    <property type="protein sequence ID" value="KOB79054.1"/>
    <property type="molecule type" value="Genomic_DNA"/>
</dbReference>
<keyword evidence="1" id="KW-1133">Transmembrane helix</keyword>
<accession>A0A0L7LUI5</accession>
<protein>
    <submittedName>
        <fullName evidence="3">Aminopeptidase-like protein</fullName>
    </submittedName>
</protein>
<dbReference type="Gene3D" id="2.60.40.1730">
    <property type="entry name" value="tricorn interacting facor f3 domain"/>
    <property type="match status" value="2"/>
</dbReference>
<dbReference type="AlphaFoldDB" id="A0A0L7LUI5"/>
<comment type="caution">
    <text evidence="3">The sequence shown here is derived from an EMBL/GenBank/DDBJ whole genome shotgun (WGS) entry which is preliminary data.</text>
</comment>
<dbReference type="GO" id="GO:0042277">
    <property type="term" value="F:peptide binding"/>
    <property type="evidence" value="ECO:0007669"/>
    <property type="project" value="TreeGrafter"/>
</dbReference>
<proteinExistence type="predicted"/>
<dbReference type="GO" id="GO:0005737">
    <property type="term" value="C:cytoplasm"/>
    <property type="evidence" value="ECO:0007669"/>
    <property type="project" value="TreeGrafter"/>
</dbReference>
<dbReference type="PANTHER" id="PTHR11533:SF294">
    <property type="entry name" value="THYROTROPIN-RELEASING HORMONE-DEGRADING ECTOENZYME"/>
    <property type="match status" value="1"/>
</dbReference>
<dbReference type="STRING" id="104452.A0A0L7LUI5"/>
<dbReference type="SUPFAM" id="SSF63737">
    <property type="entry name" value="Leukotriene A4 hydrolase N-terminal domain"/>
    <property type="match status" value="1"/>
</dbReference>
<dbReference type="PANTHER" id="PTHR11533">
    <property type="entry name" value="PROTEASE M1 ZINC METALLOPROTEASE"/>
    <property type="match status" value="1"/>
</dbReference>
<feature type="domain" description="Aminopeptidase N-like N-terminal" evidence="2">
    <location>
        <begin position="230"/>
        <end position="321"/>
    </location>
</feature>
<feature type="domain" description="Aminopeptidase N-like N-terminal" evidence="2">
    <location>
        <begin position="106"/>
        <end position="157"/>
    </location>
</feature>
<evidence type="ECO:0000259" key="2">
    <source>
        <dbReference type="Pfam" id="PF17900"/>
    </source>
</evidence>
<name>A0A0L7LUI5_OPEBR</name>
<keyword evidence="3" id="KW-0645">Protease</keyword>
<dbReference type="InterPro" id="IPR045357">
    <property type="entry name" value="Aminopeptidase_N-like_N"/>
</dbReference>
<keyword evidence="4" id="KW-1185">Reference proteome</keyword>
<dbReference type="InterPro" id="IPR050344">
    <property type="entry name" value="Peptidase_M1_aminopeptidases"/>
</dbReference>
<dbReference type="InterPro" id="IPR042097">
    <property type="entry name" value="Aminopeptidase_N-like_N_sf"/>
</dbReference>
<keyword evidence="1" id="KW-0812">Transmembrane</keyword>
<keyword evidence="3" id="KW-0378">Hydrolase</keyword>
<dbReference type="GO" id="GO:0006508">
    <property type="term" value="P:proteolysis"/>
    <property type="evidence" value="ECO:0007669"/>
    <property type="project" value="TreeGrafter"/>
</dbReference>
<dbReference type="GO" id="GO:0070006">
    <property type="term" value="F:metalloaminopeptidase activity"/>
    <property type="evidence" value="ECO:0007669"/>
    <property type="project" value="TreeGrafter"/>
</dbReference>
<sequence length="323" mass="34982">MISSKEVTFIIEEMLTSSDVTKMTLSTSRQQFLAYETQPPENIQYGRKGGVFISNCVCVGFVLFAILLALIVGYSSQTNVAFWDETEPFGQSSQPAADLRLPSDVVPSFYRLKLRTDLDNASFTGEVAITLRASKQVKKIILHSKNLTISQDAKLTELIYERVAMLRTKRDAETGNTTKTAENPSNVTETVESAAIVTETVESAGNVTETVEGASNVTETVEGASNGTETVGGASNVTETVQNATEASITPVQPVDTQVTHSNAKRVKILTIMESTGDRLVIVLASALKSNVDYILELSFSGKIGDSLTGFYKSTYTNKDKES</sequence>
<keyword evidence="1" id="KW-0472">Membrane</keyword>
<feature type="non-terminal residue" evidence="3">
    <location>
        <position position="323"/>
    </location>
</feature>
<dbReference type="Proteomes" id="UP000037510">
    <property type="component" value="Unassembled WGS sequence"/>
</dbReference>
<gene>
    <name evidence="3" type="ORF">OBRU01_01253</name>
</gene>
<evidence type="ECO:0000256" key="1">
    <source>
        <dbReference type="SAM" id="Phobius"/>
    </source>
</evidence>
<feature type="transmembrane region" description="Helical" evidence="1">
    <location>
        <begin position="52"/>
        <end position="74"/>
    </location>
</feature>
<dbReference type="Pfam" id="PF17900">
    <property type="entry name" value="Peptidase_M1_N"/>
    <property type="match status" value="2"/>
</dbReference>
<evidence type="ECO:0000313" key="4">
    <source>
        <dbReference type="Proteomes" id="UP000037510"/>
    </source>
</evidence>
<dbReference type="GO" id="GO:0016020">
    <property type="term" value="C:membrane"/>
    <property type="evidence" value="ECO:0007669"/>
    <property type="project" value="TreeGrafter"/>
</dbReference>
<dbReference type="GO" id="GO:0005615">
    <property type="term" value="C:extracellular space"/>
    <property type="evidence" value="ECO:0007669"/>
    <property type="project" value="TreeGrafter"/>
</dbReference>
<keyword evidence="3" id="KW-0031">Aminopeptidase</keyword>
<organism evidence="3 4">
    <name type="scientific">Operophtera brumata</name>
    <name type="common">Winter moth</name>
    <name type="synonym">Phalaena brumata</name>
    <dbReference type="NCBI Taxonomy" id="104452"/>
    <lineage>
        <taxon>Eukaryota</taxon>
        <taxon>Metazoa</taxon>
        <taxon>Ecdysozoa</taxon>
        <taxon>Arthropoda</taxon>
        <taxon>Hexapoda</taxon>
        <taxon>Insecta</taxon>
        <taxon>Pterygota</taxon>
        <taxon>Neoptera</taxon>
        <taxon>Endopterygota</taxon>
        <taxon>Lepidoptera</taxon>
        <taxon>Glossata</taxon>
        <taxon>Ditrysia</taxon>
        <taxon>Geometroidea</taxon>
        <taxon>Geometridae</taxon>
        <taxon>Larentiinae</taxon>
        <taxon>Operophtera</taxon>
    </lineage>
</organism>
<evidence type="ECO:0000313" key="3">
    <source>
        <dbReference type="EMBL" id="KOB79054.1"/>
    </source>
</evidence>
<reference evidence="3 4" key="1">
    <citation type="journal article" date="2015" name="Genome Biol. Evol.">
        <title>The genome of winter moth (Operophtera brumata) provides a genomic perspective on sexual dimorphism and phenology.</title>
        <authorList>
            <person name="Derks M.F."/>
            <person name="Smit S."/>
            <person name="Salis L."/>
            <person name="Schijlen E."/>
            <person name="Bossers A."/>
            <person name="Mateman C."/>
            <person name="Pijl A.S."/>
            <person name="de Ridder D."/>
            <person name="Groenen M.A."/>
            <person name="Visser M.E."/>
            <person name="Megens H.J."/>
        </authorList>
    </citation>
    <scope>NUCLEOTIDE SEQUENCE [LARGE SCALE GENOMIC DNA]</scope>
    <source>
        <strain evidence="3">WM2013NL</strain>
        <tissue evidence="3">Head and thorax</tissue>
    </source>
</reference>